<protein>
    <submittedName>
        <fullName evidence="1">Uncharacterized protein</fullName>
    </submittedName>
</protein>
<proteinExistence type="predicted"/>
<accession>M0QMF0</accession>
<dbReference type="Proteomes" id="UP000011666">
    <property type="component" value="Unassembled WGS sequence"/>
</dbReference>
<comment type="caution">
    <text evidence="1">The sequence shown here is derived from an EMBL/GenBank/DDBJ whole genome shotgun (WGS) entry which is preliminary data.</text>
</comment>
<organism evidence="1 2">
    <name type="scientific">Gordonia soli NBRC 108243</name>
    <dbReference type="NCBI Taxonomy" id="1223545"/>
    <lineage>
        <taxon>Bacteria</taxon>
        <taxon>Bacillati</taxon>
        <taxon>Actinomycetota</taxon>
        <taxon>Actinomycetes</taxon>
        <taxon>Mycobacteriales</taxon>
        <taxon>Gordoniaceae</taxon>
        <taxon>Gordonia</taxon>
    </lineage>
</organism>
<dbReference type="AlphaFoldDB" id="M0QMF0"/>
<sequence>MVADQSVFNGCAQQPSRGRWELIVQADSGDRRYSYTKHDEINFVYVNQVLTVRAGFEDVPVTQTGETLVARPPKPLKNN</sequence>
<keyword evidence="2" id="KW-1185">Reference proteome</keyword>
<name>M0QMF0_9ACTN</name>
<gene>
    <name evidence="1" type="ORF">GS4_26_00420</name>
</gene>
<evidence type="ECO:0000313" key="2">
    <source>
        <dbReference type="Proteomes" id="UP000011666"/>
    </source>
</evidence>
<evidence type="ECO:0000313" key="1">
    <source>
        <dbReference type="EMBL" id="GAC69594.1"/>
    </source>
</evidence>
<dbReference type="EMBL" id="BANX01000026">
    <property type="protein sequence ID" value="GAC69594.1"/>
    <property type="molecule type" value="Genomic_DNA"/>
</dbReference>
<reference evidence="1 2" key="1">
    <citation type="submission" date="2013-01" db="EMBL/GenBank/DDBJ databases">
        <title>Whole genome shotgun sequence of Gordonia soli NBRC 108243.</title>
        <authorList>
            <person name="Isaki-Nakamura S."/>
            <person name="Hosoyama A."/>
            <person name="Tsuchikane K."/>
            <person name="Ando Y."/>
            <person name="Baba S."/>
            <person name="Ohji S."/>
            <person name="Hamada M."/>
            <person name="Tamura T."/>
            <person name="Yamazoe A."/>
            <person name="Yamazaki S."/>
            <person name="Fujita N."/>
        </authorList>
    </citation>
    <scope>NUCLEOTIDE SEQUENCE [LARGE SCALE GENOMIC DNA]</scope>
    <source>
        <strain evidence="1 2">NBRC 108243</strain>
    </source>
</reference>